<proteinExistence type="inferred from homology"/>
<dbReference type="InterPro" id="IPR013825">
    <property type="entry name" value="Topo_IA_cen_sub2"/>
</dbReference>
<dbReference type="SMART" id="SM00436">
    <property type="entry name" value="TOP1Bc"/>
    <property type="match status" value="1"/>
</dbReference>
<comment type="catalytic activity">
    <reaction evidence="1 8">
        <text>ATP-independent breakage of single-stranded DNA, followed by passage and rejoining.</text>
        <dbReference type="EC" id="5.6.2.1"/>
    </reaction>
</comment>
<dbReference type="Pfam" id="PF01131">
    <property type="entry name" value="Topoisom_bac"/>
    <property type="match status" value="1"/>
</dbReference>
<dbReference type="InterPro" id="IPR005733">
    <property type="entry name" value="TopoI_bac-type"/>
</dbReference>
<dbReference type="PROSITE" id="PS50880">
    <property type="entry name" value="TOPRIM"/>
    <property type="match status" value="1"/>
</dbReference>
<dbReference type="InterPro" id="IPR000380">
    <property type="entry name" value="Topo_IA"/>
</dbReference>
<dbReference type="GO" id="GO:0003917">
    <property type="term" value="F:DNA topoisomerase type I (single strand cut, ATP-independent) activity"/>
    <property type="evidence" value="ECO:0007669"/>
    <property type="project" value="UniProtKB-UniRule"/>
</dbReference>
<dbReference type="InterPro" id="IPR023406">
    <property type="entry name" value="Topo_IA_AS"/>
</dbReference>
<feature type="domain" description="Toprim" evidence="9">
    <location>
        <begin position="8"/>
        <end position="118"/>
    </location>
</feature>
<dbReference type="InterPro" id="IPR023405">
    <property type="entry name" value="Topo_IA_core_domain"/>
</dbReference>
<dbReference type="Gene3D" id="3.40.50.140">
    <property type="match status" value="1"/>
</dbReference>
<dbReference type="GO" id="GO:0003677">
    <property type="term" value="F:DNA binding"/>
    <property type="evidence" value="ECO:0007669"/>
    <property type="project" value="UniProtKB-KW"/>
</dbReference>
<feature type="site" description="Interaction with DNA" evidence="8">
    <location>
        <position position="150"/>
    </location>
</feature>
<dbReference type="InterPro" id="IPR003601">
    <property type="entry name" value="Topo_IA_2"/>
</dbReference>
<dbReference type="Proteomes" id="UP000886845">
    <property type="component" value="Unassembled WGS sequence"/>
</dbReference>
<comment type="caution">
    <text evidence="11">The sequence shown here is derived from an EMBL/GenBank/DDBJ whole genome shotgun (WGS) entry which is preliminary data.</text>
</comment>
<dbReference type="SUPFAM" id="SSF56712">
    <property type="entry name" value="Prokaryotic type I DNA topoisomerase"/>
    <property type="match status" value="1"/>
</dbReference>
<dbReference type="InterPro" id="IPR006171">
    <property type="entry name" value="TOPRIM_dom"/>
</dbReference>
<feature type="site" description="Interaction with DNA" evidence="8">
    <location>
        <position position="146"/>
    </location>
</feature>
<reference evidence="11" key="1">
    <citation type="submission" date="2020-10" db="EMBL/GenBank/DDBJ databases">
        <authorList>
            <person name="Gilroy R."/>
        </authorList>
    </citation>
    <scope>NUCLEOTIDE SEQUENCE</scope>
    <source>
        <strain evidence="11">35461</strain>
    </source>
</reference>
<dbReference type="CDD" id="cd03363">
    <property type="entry name" value="TOPRIM_TopoIA_TopoI"/>
    <property type="match status" value="1"/>
</dbReference>
<dbReference type="SMART" id="SM00437">
    <property type="entry name" value="TOP1Ac"/>
    <property type="match status" value="1"/>
</dbReference>
<keyword evidence="3" id="KW-0479">Metal-binding</keyword>
<evidence type="ECO:0000259" key="10">
    <source>
        <dbReference type="PROSITE" id="PS52039"/>
    </source>
</evidence>
<name>A0A9D1NNC3_9BACT</name>
<dbReference type="Pfam" id="PF01751">
    <property type="entry name" value="Toprim"/>
    <property type="match status" value="1"/>
</dbReference>
<comment type="function">
    <text evidence="8">Releases the supercoiling and torsional tension of DNA, which is introduced during the DNA replication and transcription, by transiently cleaving and rejoining one strand of the DNA duplex. Introduces a single-strand break via transesterification at a target site in duplex DNA. The scissile phosphodiester is attacked by the catalytic tyrosine of the enzyme, resulting in the formation of a DNA-(5'-phosphotyrosyl)-enzyme intermediate and the expulsion of a 3'-OH DNA strand. The free DNA strand then undergoes passage around the unbroken strand, thus removing DNA supercoils. Finally, in the religation step, the DNA 3'-OH attacks the covalent intermediate to expel the active-site tyrosine and restore the DNA phosphodiester backbone.</text>
</comment>
<sequence>MAGKKKHGSLIIVESPSKARKIASYVGADTEVMASVGHVRDLPTFRLGVEVSNGFAPHYEVPRDKREVVDSLRKAAAKADTIYLASDPDREGESIAWHLREVLKDVPGERKFYRVRYNEVTKGAVLDALAHPTEIDQRLVDAQQARRIEDRLSGFKLSKLVSQSVRGAKSAGRVQSVALRLIVDRERAVQAFRPTPYWLIGARLSQGQTTFVARLASVDGKAPKFMAYDKEVQGIPDEATADSYREDLTGRNAVVAGIDRKTMTRRPQPPFITSTLQQAAATNLGYSPDQTMRLAQALYEEGHITYMRTDGYTVSASIRGAVEAEIEKLFGRECVPASPNFYGNKVKNAQEAHEPIRPTDVTKPRIEGLEPQQAKLYELIWKRFVASQMAPAKVERTTLTFEPTTPPPTKHAYRLTASAQRVLFKGFLAVWDNKDKARALPQEEGDADRLPLVNVGDVVACDEWLCEGKETQPPARYNEASLVKALEENGIGRPSTYASIIRTLLAREYVKSGRGHVLTPTEMGIATTDYLLQQTPDFVNVEFTAQMEDALDKVAEGALDWEREVADFYAKLTEWLAADPARVTPVMEQLSHVAAWRDPTVGKSGKITWDDRAFYEDMKAQLEAGEPLSKTQLAILTRIAVSYRDQLPGLADAIEMPPVVDAEEVRRLFAALDGRELTAWEQRFCDSVKIQYERKGDLSPKQLVMLKRIAEPGQATDQANPDDARALLDALAAVKDWNEPVTRGKRVYDDRAFVQSLEEQLTARKFLTERQFAALKRLVAGYRAQVPGYVELAAKYGIKEPAKRAAKGAKRTSKKKE</sequence>
<evidence type="ECO:0000256" key="2">
    <source>
        <dbReference type="ARBA" id="ARBA00009446"/>
    </source>
</evidence>
<dbReference type="GO" id="GO:0046872">
    <property type="term" value="F:metal ion binding"/>
    <property type="evidence" value="ECO:0007669"/>
    <property type="project" value="UniProtKB-KW"/>
</dbReference>
<dbReference type="AlphaFoldDB" id="A0A9D1NNC3"/>
<organism evidence="11 12">
    <name type="scientific">Candidatus Spyradenecus faecavium</name>
    <dbReference type="NCBI Taxonomy" id="2840947"/>
    <lineage>
        <taxon>Bacteria</taxon>
        <taxon>Pseudomonadati</taxon>
        <taxon>Lentisphaerota</taxon>
        <taxon>Lentisphaeria</taxon>
        <taxon>Lentisphaerales</taxon>
        <taxon>Lentisphaeraceae</taxon>
        <taxon>Lentisphaeraceae incertae sedis</taxon>
        <taxon>Candidatus Spyradenecus</taxon>
    </lineage>
</organism>
<dbReference type="InterPro" id="IPR028612">
    <property type="entry name" value="Topoisom_1_IA"/>
</dbReference>
<dbReference type="Gene3D" id="1.10.290.10">
    <property type="entry name" value="Topoisomerase I, domain 4"/>
    <property type="match status" value="1"/>
</dbReference>
<dbReference type="SMART" id="SM00493">
    <property type="entry name" value="TOPRIM"/>
    <property type="match status" value="1"/>
</dbReference>
<dbReference type="InterPro" id="IPR013826">
    <property type="entry name" value="Topo_IA_cen_sub3"/>
</dbReference>
<evidence type="ECO:0000256" key="6">
    <source>
        <dbReference type="ARBA" id="ARBA00023125"/>
    </source>
</evidence>
<dbReference type="HAMAP" id="MF_00952">
    <property type="entry name" value="Topoisom_1_prok"/>
    <property type="match status" value="1"/>
</dbReference>
<feature type="site" description="Interaction with DNA" evidence="8">
    <location>
        <position position="308"/>
    </location>
</feature>
<comment type="similarity">
    <text evidence="2 8">Belongs to the type IA topoisomerase family.</text>
</comment>
<evidence type="ECO:0000259" key="9">
    <source>
        <dbReference type="PROSITE" id="PS50880"/>
    </source>
</evidence>
<dbReference type="InterPro" id="IPR034149">
    <property type="entry name" value="TOPRIM_TopoI"/>
</dbReference>
<keyword evidence="4" id="KW-0460">Magnesium</keyword>
<feature type="domain" description="Topo IA-type catalytic" evidence="10">
    <location>
        <begin position="136"/>
        <end position="576"/>
    </location>
</feature>
<keyword evidence="5 8" id="KW-0799">Topoisomerase</keyword>
<dbReference type="CDD" id="cd00186">
    <property type="entry name" value="TOP1Ac"/>
    <property type="match status" value="1"/>
</dbReference>
<dbReference type="GO" id="GO:0006265">
    <property type="term" value="P:DNA topological change"/>
    <property type="evidence" value="ECO:0007669"/>
    <property type="project" value="UniProtKB-UniRule"/>
</dbReference>
<keyword evidence="7 8" id="KW-0413">Isomerase</keyword>
<comment type="subunit">
    <text evidence="8">Monomer.</text>
</comment>
<comment type="caution">
    <text evidence="8">Lacks conserved residue(s) required for the propagation of feature annotation.</text>
</comment>
<dbReference type="PROSITE" id="PS00396">
    <property type="entry name" value="TOPO_IA_1"/>
    <property type="match status" value="1"/>
</dbReference>
<feature type="active site" description="O-(5'-phospho-DNA)-tyrosine intermediate" evidence="8">
    <location>
        <position position="306"/>
    </location>
</feature>
<dbReference type="EMBL" id="DVOR01000221">
    <property type="protein sequence ID" value="HIV09812.1"/>
    <property type="molecule type" value="Genomic_DNA"/>
</dbReference>
<keyword evidence="6 8" id="KW-0238">DNA-binding</keyword>
<feature type="site" description="Interaction with DNA" evidence="8">
    <location>
        <position position="38"/>
    </location>
</feature>
<dbReference type="Gene3D" id="2.70.20.10">
    <property type="entry name" value="Topoisomerase I, domain 3"/>
    <property type="match status" value="1"/>
</dbReference>
<dbReference type="InterPro" id="IPR013824">
    <property type="entry name" value="Topo_IA_cen_sub1"/>
</dbReference>
<dbReference type="PRINTS" id="PR00417">
    <property type="entry name" value="PRTPISMRASEI"/>
</dbReference>
<feature type="site" description="Interaction with DNA" evidence="8">
    <location>
        <position position="147"/>
    </location>
</feature>
<evidence type="ECO:0000256" key="1">
    <source>
        <dbReference type="ARBA" id="ARBA00000213"/>
    </source>
</evidence>
<dbReference type="PROSITE" id="PS52039">
    <property type="entry name" value="TOPO_IA_2"/>
    <property type="match status" value="1"/>
</dbReference>
<evidence type="ECO:0000256" key="7">
    <source>
        <dbReference type="ARBA" id="ARBA00023235"/>
    </source>
</evidence>
<gene>
    <name evidence="8 11" type="primary">topA</name>
    <name evidence="11" type="ORF">IAC79_06845</name>
</gene>
<dbReference type="PANTHER" id="PTHR42785">
    <property type="entry name" value="DNA TOPOISOMERASE, TYPE IA, CORE"/>
    <property type="match status" value="1"/>
</dbReference>
<dbReference type="Gene3D" id="1.10.460.10">
    <property type="entry name" value="Topoisomerase I, domain 2"/>
    <property type="match status" value="1"/>
</dbReference>
<reference evidence="11" key="2">
    <citation type="journal article" date="2021" name="PeerJ">
        <title>Extensive microbial diversity within the chicken gut microbiome revealed by metagenomics and culture.</title>
        <authorList>
            <person name="Gilroy R."/>
            <person name="Ravi A."/>
            <person name="Getino M."/>
            <person name="Pursley I."/>
            <person name="Horton D.L."/>
            <person name="Alikhan N.F."/>
            <person name="Baker D."/>
            <person name="Gharbi K."/>
            <person name="Hall N."/>
            <person name="Watson M."/>
            <person name="Adriaenssens E.M."/>
            <person name="Foster-Nyarko E."/>
            <person name="Jarju S."/>
            <person name="Secka A."/>
            <person name="Antonio M."/>
            <person name="Oren A."/>
            <person name="Chaudhuri R.R."/>
            <person name="La Ragione R."/>
            <person name="Hildebrand F."/>
            <person name="Pallen M.J."/>
        </authorList>
    </citation>
    <scope>NUCLEOTIDE SEQUENCE</scope>
    <source>
        <strain evidence="11">35461</strain>
    </source>
</reference>
<feature type="site" description="Interaction with DNA" evidence="8">
    <location>
        <position position="507"/>
    </location>
</feature>
<dbReference type="NCBIfam" id="TIGR01051">
    <property type="entry name" value="topA_bact"/>
    <property type="match status" value="1"/>
</dbReference>
<dbReference type="PANTHER" id="PTHR42785:SF1">
    <property type="entry name" value="DNA TOPOISOMERASE"/>
    <property type="match status" value="1"/>
</dbReference>
<evidence type="ECO:0000256" key="3">
    <source>
        <dbReference type="ARBA" id="ARBA00022723"/>
    </source>
</evidence>
<dbReference type="InterPro" id="IPR003602">
    <property type="entry name" value="Topo_IA_DNA-bd_dom"/>
</dbReference>
<evidence type="ECO:0000256" key="8">
    <source>
        <dbReference type="HAMAP-Rule" id="MF_00952"/>
    </source>
</evidence>
<accession>A0A9D1NNC3</accession>
<evidence type="ECO:0000256" key="5">
    <source>
        <dbReference type="ARBA" id="ARBA00023029"/>
    </source>
</evidence>
<dbReference type="InterPro" id="IPR013497">
    <property type="entry name" value="Topo_IA_cen"/>
</dbReference>
<feature type="region of interest" description="Interaction with DNA" evidence="8">
    <location>
        <begin position="170"/>
        <end position="175"/>
    </location>
</feature>
<protein>
    <recommendedName>
        <fullName evidence="8">DNA topoisomerase 1</fullName>
        <ecNumber evidence="8">5.6.2.1</ecNumber>
    </recommendedName>
    <alternativeName>
        <fullName evidence="8">DNA topoisomerase I</fullName>
    </alternativeName>
</protein>
<evidence type="ECO:0000313" key="11">
    <source>
        <dbReference type="EMBL" id="HIV09812.1"/>
    </source>
</evidence>
<evidence type="ECO:0000313" key="12">
    <source>
        <dbReference type="Proteomes" id="UP000886845"/>
    </source>
</evidence>
<dbReference type="EC" id="5.6.2.1" evidence="8"/>
<evidence type="ECO:0000256" key="4">
    <source>
        <dbReference type="ARBA" id="ARBA00022842"/>
    </source>
</evidence>